<keyword evidence="3" id="KW-1185">Reference proteome</keyword>
<evidence type="ECO:0000256" key="1">
    <source>
        <dbReference type="PIRSR" id="PIRSR607822-1"/>
    </source>
</evidence>
<dbReference type="Pfam" id="PF05147">
    <property type="entry name" value="LANC_like"/>
    <property type="match status" value="1"/>
</dbReference>
<feature type="binding site" evidence="1">
    <location>
        <position position="307"/>
    </location>
    <ligand>
        <name>Zn(2+)</name>
        <dbReference type="ChEBI" id="CHEBI:29105"/>
    </ligand>
</feature>
<dbReference type="PANTHER" id="PTHR12736">
    <property type="entry name" value="LANC-LIKE PROTEIN"/>
    <property type="match status" value="1"/>
</dbReference>
<dbReference type="PANTHER" id="PTHR12736:SF7">
    <property type="entry name" value="LANC-LIKE PROTEIN 3"/>
    <property type="match status" value="1"/>
</dbReference>
<dbReference type="Gene3D" id="1.50.10.10">
    <property type="match status" value="1"/>
</dbReference>
<dbReference type="PRINTS" id="PR01950">
    <property type="entry name" value="LANCSUPER"/>
</dbReference>
<dbReference type="SMART" id="SM01260">
    <property type="entry name" value="LANC_like"/>
    <property type="match status" value="1"/>
</dbReference>
<dbReference type="CDD" id="cd04794">
    <property type="entry name" value="euk_LANCL"/>
    <property type="match status" value="1"/>
</dbReference>
<dbReference type="HOGENOM" id="CLU_040560_0_0_1"/>
<proteinExistence type="predicted"/>
<dbReference type="GO" id="GO:0046872">
    <property type="term" value="F:metal ion binding"/>
    <property type="evidence" value="ECO:0007669"/>
    <property type="project" value="UniProtKB-KW"/>
</dbReference>
<dbReference type="EMBL" id="CDHN01000006">
    <property type="protein sequence ID" value="CEJ93886.1"/>
    <property type="molecule type" value="Genomic_DNA"/>
</dbReference>
<feature type="binding site" evidence="1">
    <location>
        <position position="308"/>
    </location>
    <ligand>
        <name>Zn(2+)</name>
        <dbReference type="ChEBI" id="CHEBI:29105"/>
    </ligand>
</feature>
<dbReference type="GO" id="GO:0005975">
    <property type="term" value="P:carbohydrate metabolic process"/>
    <property type="evidence" value="ECO:0007669"/>
    <property type="project" value="InterPro"/>
</dbReference>
<accession>A0A0A1T9X4</accession>
<feature type="binding site" evidence="1">
    <location>
        <position position="259"/>
    </location>
    <ligand>
        <name>Zn(2+)</name>
        <dbReference type="ChEBI" id="CHEBI:29105"/>
    </ligand>
</feature>
<dbReference type="SUPFAM" id="SSF158745">
    <property type="entry name" value="LanC-like"/>
    <property type="match status" value="1"/>
</dbReference>
<sequence length="385" mass="42181">MATRYIPNTLPIQTLDQSPSELLITTLEELVETCPPKASYNEDDLAGLFLGYTSLAMLFLQLSEIKPGLTVKSKTLRQWAQEYTSGERKVEPIGKDTGCGVVQENLCHKAIKACLSGDAADIQAFLALIESIPCDDADVASKDFPSEILYGRAGSLYILRLVSHWVPSSQSSLEPHVQRLSAKIMRDNSEGGSRWTWLDREYIGAAHGDTGIIVQLVLSTPTLAPKLSAQVKSLIELQLGDGNWPKFANEAESDLVQWCHGAPGFVICLKTLQPYFPELKDQIDQAIQKGEQVTWDRGLLRKYPNLCHGTLGNAFALPVGSRRSHFLALSTPAGIAAAHRNDSTVFPDEECGTQAGLMFAYLPGAAWAWAVCEKETPTMITFNDV</sequence>
<protein>
    <recommendedName>
        <fullName evidence="4">Abscisic acid ABA receptor</fullName>
    </recommendedName>
</protein>
<reference evidence="2 3" key="1">
    <citation type="journal article" date="2015" name="Genome Announc.">
        <title>Draft Genome Sequence and Gene Annotation of the Entomopathogenic Fungus Verticillium hemipterigenum.</title>
        <authorList>
            <person name="Horn F."/>
            <person name="Habel A."/>
            <person name="Scharf D.H."/>
            <person name="Dworschak J."/>
            <person name="Brakhage A.A."/>
            <person name="Guthke R."/>
            <person name="Hertweck C."/>
            <person name="Linde J."/>
        </authorList>
    </citation>
    <scope>NUCLEOTIDE SEQUENCE [LARGE SCALE GENOMIC DNA]</scope>
</reference>
<organism evidence="2 3">
    <name type="scientific">[Torrubiella] hemipterigena</name>
    <dbReference type="NCBI Taxonomy" id="1531966"/>
    <lineage>
        <taxon>Eukaryota</taxon>
        <taxon>Fungi</taxon>
        <taxon>Dikarya</taxon>
        <taxon>Ascomycota</taxon>
        <taxon>Pezizomycotina</taxon>
        <taxon>Sordariomycetes</taxon>
        <taxon>Hypocreomycetidae</taxon>
        <taxon>Hypocreales</taxon>
        <taxon>Clavicipitaceae</taxon>
        <taxon>Clavicipitaceae incertae sedis</taxon>
        <taxon>'Torrubiella' clade</taxon>
    </lineage>
</organism>
<dbReference type="GO" id="GO:0005886">
    <property type="term" value="C:plasma membrane"/>
    <property type="evidence" value="ECO:0007669"/>
    <property type="project" value="TreeGrafter"/>
</dbReference>
<gene>
    <name evidence="2" type="ORF">VHEMI09448</name>
</gene>
<keyword evidence="1" id="KW-0479">Metal-binding</keyword>
<dbReference type="GO" id="GO:0031179">
    <property type="term" value="P:peptide modification"/>
    <property type="evidence" value="ECO:0007669"/>
    <property type="project" value="InterPro"/>
</dbReference>
<dbReference type="AlphaFoldDB" id="A0A0A1T9X4"/>
<name>A0A0A1T9X4_9HYPO</name>
<evidence type="ECO:0008006" key="4">
    <source>
        <dbReference type="Google" id="ProtNLM"/>
    </source>
</evidence>
<evidence type="ECO:0000313" key="3">
    <source>
        <dbReference type="Proteomes" id="UP000039046"/>
    </source>
</evidence>
<keyword evidence="1" id="KW-0862">Zinc</keyword>
<dbReference type="InterPro" id="IPR007822">
    <property type="entry name" value="LANC-like"/>
</dbReference>
<dbReference type="Proteomes" id="UP000039046">
    <property type="component" value="Unassembled WGS sequence"/>
</dbReference>
<evidence type="ECO:0000313" key="2">
    <source>
        <dbReference type="EMBL" id="CEJ93886.1"/>
    </source>
</evidence>
<dbReference type="InterPro" id="IPR012341">
    <property type="entry name" value="6hp_glycosidase-like_sf"/>
</dbReference>
<dbReference type="OrthoDB" id="10257263at2759"/>